<feature type="region of interest" description="Disordered" evidence="1">
    <location>
        <begin position="14"/>
        <end position="47"/>
    </location>
</feature>
<accession>A0A919E5M1</accession>
<dbReference type="EMBL" id="BNBC01000074">
    <property type="protein sequence ID" value="GHF16354.1"/>
    <property type="molecule type" value="Genomic_DNA"/>
</dbReference>
<dbReference type="AlphaFoldDB" id="A0A919E5M1"/>
<proteinExistence type="predicted"/>
<gene>
    <name evidence="2" type="ORF">GCM10014715_84460</name>
</gene>
<dbReference type="Proteomes" id="UP000641386">
    <property type="component" value="Unassembled WGS sequence"/>
</dbReference>
<keyword evidence="3" id="KW-1185">Reference proteome</keyword>
<reference evidence="2" key="1">
    <citation type="journal article" date="2014" name="Int. J. Syst. Evol. Microbiol.">
        <title>Complete genome sequence of Corynebacterium casei LMG S-19264T (=DSM 44701T), isolated from a smear-ripened cheese.</title>
        <authorList>
            <consortium name="US DOE Joint Genome Institute (JGI-PGF)"/>
            <person name="Walter F."/>
            <person name="Albersmeier A."/>
            <person name="Kalinowski J."/>
            <person name="Ruckert C."/>
        </authorList>
    </citation>
    <scope>NUCLEOTIDE SEQUENCE</scope>
    <source>
        <strain evidence="2">JCM 3302</strain>
    </source>
</reference>
<reference evidence="2" key="2">
    <citation type="submission" date="2020-09" db="EMBL/GenBank/DDBJ databases">
        <authorList>
            <person name="Sun Q."/>
            <person name="Ohkuma M."/>
        </authorList>
    </citation>
    <scope>NUCLEOTIDE SEQUENCE</scope>
    <source>
        <strain evidence="2">JCM 3302</strain>
    </source>
</reference>
<evidence type="ECO:0000313" key="3">
    <source>
        <dbReference type="Proteomes" id="UP000641386"/>
    </source>
</evidence>
<organism evidence="2 3">
    <name type="scientific">Streptomyces spiralis</name>
    <dbReference type="NCBI Taxonomy" id="66376"/>
    <lineage>
        <taxon>Bacteria</taxon>
        <taxon>Bacillati</taxon>
        <taxon>Actinomycetota</taxon>
        <taxon>Actinomycetes</taxon>
        <taxon>Kitasatosporales</taxon>
        <taxon>Streptomycetaceae</taxon>
        <taxon>Streptomyces</taxon>
    </lineage>
</organism>
<protein>
    <submittedName>
        <fullName evidence="2">Uncharacterized protein</fullName>
    </submittedName>
</protein>
<name>A0A919E5M1_9ACTN</name>
<sequence length="91" mass="9874">MSEIVVVYELDRPVTTSTESAGGERPSVHRVHAAPTAPGSHTETGPRTLCGKDTFAMVRAARQPSEQQETPWYPAEHRAVVCPDCDAVIET</sequence>
<dbReference type="RefSeq" id="WP_189908043.1">
    <property type="nucleotide sequence ID" value="NZ_BNBC01000074.1"/>
</dbReference>
<evidence type="ECO:0000313" key="2">
    <source>
        <dbReference type="EMBL" id="GHF16354.1"/>
    </source>
</evidence>
<comment type="caution">
    <text evidence="2">The sequence shown here is derived from an EMBL/GenBank/DDBJ whole genome shotgun (WGS) entry which is preliminary data.</text>
</comment>
<evidence type="ECO:0000256" key="1">
    <source>
        <dbReference type="SAM" id="MobiDB-lite"/>
    </source>
</evidence>